<sequence length="327" mass="36454">MTFSDEFKKAVANYLDGTATPEQSRLVEAWYHAFNDEEVTIAADMPDAAGKLEERLRLRLEHMLGEDRTVPVVPVNARPVWKRIAVAAAVLVLVSLLGILWYTTFYQAVEMVVVKTGKGEIKTVQLPDGSRVWLNAMSELHYPATFDSKQRQVELTGEAFFDIAKQEHAGFRVLAGKLQTEVLGTSFNMKAYQQETDMSVVVLSGKVKVGNEQAGTAVLTAGSGIKYNTTTQKMQPVTVPAMDGMPWVAGKLSFEEESLENITAALSRWYGVTFEFKNPQLKYCNYTGHFPNDITLEKLLELFSTISHVRYEIKDGNSVILSGEECH</sequence>
<evidence type="ECO:0000259" key="2">
    <source>
        <dbReference type="Pfam" id="PF04773"/>
    </source>
</evidence>
<dbReference type="Proteomes" id="UP001549749">
    <property type="component" value="Unassembled WGS sequence"/>
</dbReference>
<dbReference type="InterPro" id="IPR006860">
    <property type="entry name" value="FecR"/>
</dbReference>
<dbReference type="EMBL" id="JBEXAC010000002">
    <property type="protein sequence ID" value="MET7000424.1"/>
    <property type="molecule type" value="Genomic_DNA"/>
</dbReference>
<feature type="domain" description="FecR protein" evidence="2">
    <location>
        <begin position="113"/>
        <end position="208"/>
    </location>
</feature>
<keyword evidence="1" id="KW-1133">Transmembrane helix</keyword>
<dbReference type="Pfam" id="PF16344">
    <property type="entry name" value="FecR_C"/>
    <property type="match status" value="1"/>
</dbReference>
<protein>
    <submittedName>
        <fullName evidence="4">FecR domain-containing protein</fullName>
    </submittedName>
</protein>
<feature type="domain" description="Protein FecR C-terminal" evidence="3">
    <location>
        <begin position="251"/>
        <end position="319"/>
    </location>
</feature>
<dbReference type="Gene3D" id="3.55.50.30">
    <property type="match status" value="1"/>
</dbReference>
<accession>A0ABV2TBL1</accession>
<dbReference type="PIRSF" id="PIRSF018266">
    <property type="entry name" value="FecR"/>
    <property type="match status" value="1"/>
</dbReference>
<dbReference type="RefSeq" id="WP_354662983.1">
    <property type="nucleotide sequence ID" value="NZ_JBEXAC010000002.1"/>
</dbReference>
<dbReference type="Gene3D" id="2.60.120.1440">
    <property type="match status" value="1"/>
</dbReference>
<reference evidence="4 5" key="1">
    <citation type="submission" date="2024-06" db="EMBL/GenBank/DDBJ databases">
        <title>Chitinophaga defluvii sp. nov., isolated from municipal sewage.</title>
        <authorList>
            <person name="Zhang L."/>
        </authorList>
    </citation>
    <scope>NUCLEOTIDE SEQUENCE [LARGE SCALE GENOMIC DNA]</scope>
    <source>
        <strain evidence="4 5">H8</strain>
    </source>
</reference>
<comment type="caution">
    <text evidence="4">The sequence shown here is derived from an EMBL/GenBank/DDBJ whole genome shotgun (WGS) entry which is preliminary data.</text>
</comment>
<dbReference type="InterPro" id="IPR012373">
    <property type="entry name" value="Ferrdict_sens_TM"/>
</dbReference>
<organism evidence="4 5">
    <name type="scientific">Chitinophaga defluvii</name>
    <dbReference type="NCBI Taxonomy" id="3163343"/>
    <lineage>
        <taxon>Bacteria</taxon>
        <taxon>Pseudomonadati</taxon>
        <taxon>Bacteroidota</taxon>
        <taxon>Chitinophagia</taxon>
        <taxon>Chitinophagales</taxon>
        <taxon>Chitinophagaceae</taxon>
        <taxon>Chitinophaga</taxon>
    </lineage>
</organism>
<dbReference type="PANTHER" id="PTHR30273">
    <property type="entry name" value="PERIPLASMIC SIGNAL SENSOR AND SIGMA FACTOR ACTIVATOR FECR-RELATED"/>
    <property type="match status" value="1"/>
</dbReference>
<keyword evidence="1" id="KW-0472">Membrane</keyword>
<keyword evidence="5" id="KW-1185">Reference proteome</keyword>
<dbReference type="PANTHER" id="PTHR30273:SF2">
    <property type="entry name" value="PROTEIN FECR"/>
    <property type="match status" value="1"/>
</dbReference>
<evidence type="ECO:0000313" key="5">
    <source>
        <dbReference type="Proteomes" id="UP001549749"/>
    </source>
</evidence>
<dbReference type="Pfam" id="PF04773">
    <property type="entry name" value="FecR"/>
    <property type="match status" value="1"/>
</dbReference>
<keyword evidence="1" id="KW-0812">Transmembrane</keyword>
<evidence type="ECO:0000313" key="4">
    <source>
        <dbReference type="EMBL" id="MET7000424.1"/>
    </source>
</evidence>
<proteinExistence type="predicted"/>
<gene>
    <name evidence="4" type="ORF">ABR189_23735</name>
</gene>
<dbReference type="InterPro" id="IPR032508">
    <property type="entry name" value="FecR_C"/>
</dbReference>
<evidence type="ECO:0000256" key="1">
    <source>
        <dbReference type="SAM" id="Phobius"/>
    </source>
</evidence>
<feature type="transmembrane region" description="Helical" evidence="1">
    <location>
        <begin position="84"/>
        <end position="102"/>
    </location>
</feature>
<evidence type="ECO:0000259" key="3">
    <source>
        <dbReference type="Pfam" id="PF16344"/>
    </source>
</evidence>
<name>A0ABV2TBL1_9BACT</name>